<sequence length="109" mass="13094">MEFQVKLTGNAKLEIEAVYLWLKEYNPDYADQWFRDLMNTIATLQDKPKRCAFARENDDFTQEIRQFLYGKGRNKYRVILTIEEDIVYILYVRHSAQSSIIFNPLDFEE</sequence>
<dbReference type="InterPro" id="IPR035093">
    <property type="entry name" value="RelE/ParE_toxin_dom_sf"/>
</dbReference>
<dbReference type="InterPro" id="IPR007712">
    <property type="entry name" value="RelE/ParE_toxin"/>
</dbReference>
<gene>
    <name evidence="2" type="ORF">H6G59_10130</name>
</gene>
<reference evidence="2 3" key="1">
    <citation type="journal article" date="2020" name="ISME J.">
        <title>Comparative genomics reveals insights into cyanobacterial evolution and habitat adaptation.</title>
        <authorList>
            <person name="Chen M.Y."/>
            <person name="Teng W.K."/>
            <person name="Zhao L."/>
            <person name="Hu C.X."/>
            <person name="Zhou Y.K."/>
            <person name="Han B.P."/>
            <person name="Song L.R."/>
            <person name="Shu W.S."/>
        </authorList>
    </citation>
    <scope>NUCLEOTIDE SEQUENCE [LARGE SCALE GENOMIC DNA]</scope>
    <source>
        <strain evidence="2 3">FACHB-196</strain>
    </source>
</reference>
<dbReference type="RefSeq" id="WP_190714015.1">
    <property type="nucleotide sequence ID" value="NZ_JACJST010000007.1"/>
</dbReference>
<keyword evidence="1" id="KW-1277">Toxin-antitoxin system</keyword>
<dbReference type="EMBL" id="JACJST010000007">
    <property type="protein sequence ID" value="MBD2568251.1"/>
    <property type="molecule type" value="Genomic_DNA"/>
</dbReference>
<proteinExistence type="predicted"/>
<evidence type="ECO:0000313" key="2">
    <source>
        <dbReference type="EMBL" id="MBD2568251.1"/>
    </source>
</evidence>
<keyword evidence="3" id="KW-1185">Reference proteome</keyword>
<accession>A0ABR8FEX8</accession>
<organism evidence="2 3">
    <name type="scientific">Anabaena lutea FACHB-196</name>
    <dbReference type="NCBI Taxonomy" id="2692881"/>
    <lineage>
        <taxon>Bacteria</taxon>
        <taxon>Bacillati</taxon>
        <taxon>Cyanobacteriota</taxon>
        <taxon>Cyanophyceae</taxon>
        <taxon>Nostocales</taxon>
        <taxon>Nostocaceae</taxon>
        <taxon>Anabaena</taxon>
    </lineage>
</organism>
<dbReference type="Pfam" id="PF05016">
    <property type="entry name" value="ParE_toxin"/>
    <property type="match status" value="1"/>
</dbReference>
<comment type="caution">
    <text evidence="2">The sequence shown here is derived from an EMBL/GenBank/DDBJ whole genome shotgun (WGS) entry which is preliminary data.</text>
</comment>
<evidence type="ECO:0000256" key="1">
    <source>
        <dbReference type="ARBA" id="ARBA00022649"/>
    </source>
</evidence>
<evidence type="ECO:0000313" key="3">
    <source>
        <dbReference type="Proteomes" id="UP000640531"/>
    </source>
</evidence>
<dbReference type="Proteomes" id="UP000640531">
    <property type="component" value="Unassembled WGS sequence"/>
</dbReference>
<dbReference type="Gene3D" id="3.30.2310.20">
    <property type="entry name" value="RelE-like"/>
    <property type="match status" value="1"/>
</dbReference>
<protein>
    <submittedName>
        <fullName evidence="2">Type II toxin-antitoxin system RelE/ParE family toxin</fullName>
    </submittedName>
</protein>
<name>A0ABR8FEX8_9NOST</name>